<dbReference type="GO" id="GO:0001727">
    <property type="term" value="F:lipid kinase activity"/>
    <property type="evidence" value="ECO:0007669"/>
    <property type="project" value="TreeGrafter"/>
</dbReference>
<keyword evidence="3" id="KW-0808">Transferase</keyword>
<dbReference type="InterPro" id="IPR050187">
    <property type="entry name" value="Lipid_Phosphate_FormReg"/>
</dbReference>
<dbReference type="SUPFAM" id="SSF111331">
    <property type="entry name" value="NAD kinase/diacylglycerol kinase-like"/>
    <property type="match status" value="1"/>
</dbReference>
<keyword evidence="4" id="KW-1185">Reference proteome</keyword>
<dbReference type="PANTHER" id="PTHR12358">
    <property type="entry name" value="SPHINGOSINE KINASE"/>
    <property type="match status" value="1"/>
</dbReference>
<dbReference type="GO" id="GO:0046512">
    <property type="term" value="P:sphingosine biosynthetic process"/>
    <property type="evidence" value="ECO:0007669"/>
    <property type="project" value="TreeGrafter"/>
</dbReference>
<gene>
    <name evidence="3" type="primary">SPHK</name>
    <name evidence="3" type="ORF">O9K51_00263</name>
</gene>
<dbReference type="Pfam" id="PF24321">
    <property type="entry name" value="DUF7493"/>
    <property type="match status" value="1"/>
</dbReference>
<dbReference type="PROSITE" id="PS50146">
    <property type="entry name" value="DAGK"/>
    <property type="match status" value="1"/>
</dbReference>
<comment type="caution">
    <text evidence="3">The sequence shown here is derived from an EMBL/GenBank/DDBJ whole genome shotgun (WGS) entry which is preliminary data.</text>
</comment>
<proteinExistence type="predicted"/>
<sequence length="532" mass="57052">MDTQQATSSAVNGQNGHAPPSANGENGTAPHGPSAMPLALADGRTLAVTEKHLVVGESAAKKKQVKASACALIQTDASGDKLVPLYNVLWASVTGHHLLISYAAQPSKTSIKLESWAFDLDDCRQPADAPKPEDFAAGLISRAYADAQPQKRAYVLINPNAGPGGSLRKWEKSVKPLFEAARMHVDTVVLSKGGEAVGLVEKVDIDKYDTIVACSGDGTPHEIFNGLAKRPDATRALSKIAVSHIPCGSGNAMACNLYGSHRPALAALAIIKGVVTPLDLVSITQGGRRLISFLSQSLGIIAESDLGTEHLRWMGSKRFDFGVITRVFRRRCYPCDLAVKVEVEQKDGVREHYKRHASDASLRGAFLTSNDGDHGGEGLPPLKYGTVEDALPEGWELVSYDKIGNFYCGNMAYMAPDLNFFSAAVAADGCMDLVTINGDLSPVTAAKTLMSVETGKFFDSPHVSYKKISAYRIIPRDQEDGYISIDGERIPFGPFQAEVHQGMGRVISKRGGYEAFGPSNWDSVTVAERLHA</sequence>
<dbReference type="GO" id="GO:0005737">
    <property type="term" value="C:cytoplasm"/>
    <property type="evidence" value="ECO:0007669"/>
    <property type="project" value="TreeGrafter"/>
</dbReference>
<dbReference type="InterPro" id="IPR055916">
    <property type="entry name" value="DUF7493"/>
</dbReference>
<dbReference type="PANTHER" id="PTHR12358:SF31">
    <property type="entry name" value="ACYLGLYCEROL KINASE, MITOCHONDRIAL"/>
    <property type="match status" value="1"/>
</dbReference>
<feature type="compositionally biased region" description="Polar residues" evidence="1">
    <location>
        <begin position="1"/>
        <end position="15"/>
    </location>
</feature>
<dbReference type="GO" id="GO:0016020">
    <property type="term" value="C:membrane"/>
    <property type="evidence" value="ECO:0007669"/>
    <property type="project" value="TreeGrafter"/>
</dbReference>
<name>A0AB34G455_9HYPO</name>
<reference evidence="3" key="1">
    <citation type="submission" date="2023-01" db="EMBL/GenBank/DDBJ databases">
        <title>The growth and conidiation of Purpureocillium lavendulum are regulated by nitrogen source and histone H3K14 acetylation.</title>
        <authorList>
            <person name="Tang P."/>
            <person name="Han J."/>
            <person name="Zhang C."/>
            <person name="Tang P."/>
            <person name="Qi F."/>
            <person name="Zhang K."/>
            <person name="Liang L."/>
        </authorList>
    </citation>
    <scope>NUCLEOTIDE SEQUENCE</scope>
    <source>
        <strain evidence="3">YMF1.00683</strain>
    </source>
</reference>
<dbReference type="EMBL" id="JAQHRD010000001">
    <property type="protein sequence ID" value="KAJ6445502.1"/>
    <property type="molecule type" value="Genomic_DNA"/>
</dbReference>
<dbReference type="Gene3D" id="2.60.200.40">
    <property type="match status" value="1"/>
</dbReference>
<evidence type="ECO:0000313" key="3">
    <source>
        <dbReference type="EMBL" id="KAJ6445502.1"/>
    </source>
</evidence>
<feature type="region of interest" description="Disordered" evidence="1">
    <location>
        <begin position="1"/>
        <end position="37"/>
    </location>
</feature>
<dbReference type="Pfam" id="PF00781">
    <property type="entry name" value="DAGK_cat"/>
    <property type="match status" value="1"/>
</dbReference>
<keyword evidence="3" id="KW-0418">Kinase</keyword>
<organism evidence="3 4">
    <name type="scientific">Purpureocillium lavendulum</name>
    <dbReference type="NCBI Taxonomy" id="1247861"/>
    <lineage>
        <taxon>Eukaryota</taxon>
        <taxon>Fungi</taxon>
        <taxon>Dikarya</taxon>
        <taxon>Ascomycota</taxon>
        <taxon>Pezizomycotina</taxon>
        <taxon>Sordariomycetes</taxon>
        <taxon>Hypocreomycetidae</taxon>
        <taxon>Hypocreales</taxon>
        <taxon>Ophiocordycipitaceae</taxon>
        <taxon>Purpureocillium</taxon>
    </lineage>
</organism>
<dbReference type="SMART" id="SM00046">
    <property type="entry name" value="DAGKc"/>
    <property type="match status" value="1"/>
</dbReference>
<dbReference type="Gene3D" id="3.40.50.10330">
    <property type="entry name" value="Probable inorganic polyphosphate/atp-NAD kinase, domain 1"/>
    <property type="match status" value="1"/>
</dbReference>
<accession>A0AB34G455</accession>
<evidence type="ECO:0000259" key="2">
    <source>
        <dbReference type="PROSITE" id="PS50146"/>
    </source>
</evidence>
<dbReference type="Proteomes" id="UP001163105">
    <property type="component" value="Unassembled WGS sequence"/>
</dbReference>
<dbReference type="GO" id="GO:0016773">
    <property type="term" value="F:phosphotransferase activity, alcohol group as acceptor"/>
    <property type="evidence" value="ECO:0007669"/>
    <property type="project" value="UniProtKB-ARBA"/>
</dbReference>
<evidence type="ECO:0000256" key="1">
    <source>
        <dbReference type="SAM" id="MobiDB-lite"/>
    </source>
</evidence>
<dbReference type="AlphaFoldDB" id="A0AB34G455"/>
<dbReference type="InterPro" id="IPR016064">
    <property type="entry name" value="NAD/diacylglycerol_kinase_sf"/>
</dbReference>
<feature type="domain" description="DAGKc" evidence="2">
    <location>
        <begin position="148"/>
        <end position="287"/>
    </location>
</feature>
<dbReference type="InterPro" id="IPR001206">
    <property type="entry name" value="Diacylglycerol_kinase_cat_dom"/>
</dbReference>
<evidence type="ECO:0000313" key="4">
    <source>
        <dbReference type="Proteomes" id="UP001163105"/>
    </source>
</evidence>
<dbReference type="InterPro" id="IPR017438">
    <property type="entry name" value="ATP-NAD_kinase_N"/>
</dbReference>
<protein>
    <submittedName>
        <fullName evidence="3">Sphingosine kinase</fullName>
    </submittedName>
</protein>